<reference evidence="1 2" key="1">
    <citation type="submission" date="2013-09" db="EMBL/GenBank/DDBJ databases">
        <title>Genome sequencing of Arenimonas malthae.</title>
        <authorList>
            <person name="Chen F."/>
            <person name="Wang G."/>
        </authorList>
    </citation>
    <scope>NUCLEOTIDE SEQUENCE [LARGE SCALE GENOMIC DNA]</scope>
    <source>
        <strain evidence="1 2">CC-JY-1</strain>
    </source>
</reference>
<dbReference type="Gene3D" id="3.40.50.2300">
    <property type="match status" value="1"/>
</dbReference>
<gene>
    <name evidence="1" type="ORF">N790_02305</name>
</gene>
<dbReference type="AlphaFoldDB" id="A0A091B1Q7"/>
<dbReference type="SUPFAM" id="SSF52788">
    <property type="entry name" value="Phosphotyrosine protein phosphatases I"/>
    <property type="match status" value="1"/>
</dbReference>
<sequence>MAELARRGIEAHDARSKSWDEYTGPDGPAFDLVVTVCDSAAAESCPVLFGDFAKAHWGLPDPAAVAGDPATIREAFSRTQDVIEKRLAALVVLPADNLTPQTLPQALAAIAERVPAVALVGGSP</sequence>
<evidence type="ECO:0000313" key="1">
    <source>
        <dbReference type="EMBL" id="KFN45462.1"/>
    </source>
</evidence>
<dbReference type="EMBL" id="AVCH01000182">
    <property type="protein sequence ID" value="KFN45462.1"/>
    <property type="molecule type" value="Genomic_DNA"/>
</dbReference>
<dbReference type="InterPro" id="IPR036196">
    <property type="entry name" value="Ptyr_pPase_sf"/>
</dbReference>
<dbReference type="PANTHER" id="PTHR43428:SF1">
    <property type="entry name" value="ARSENATE REDUCTASE"/>
    <property type="match status" value="1"/>
</dbReference>
<dbReference type="STRING" id="1384054.N790_02305"/>
<name>A0A091B1Q7_9GAMM</name>
<dbReference type="eggNOG" id="COG0394">
    <property type="taxonomic scope" value="Bacteria"/>
</dbReference>
<organism evidence="1 2">
    <name type="scientific">Arenimonas malthae CC-JY-1</name>
    <dbReference type="NCBI Taxonomy" id="1384054"/>
    <lineage>
        <taxon>Bacteria</taxon>
        <taxon>Pseudomonadati</taxon>
        <taxon>Pseudomonadota</taxon>
        <taxon>Gammaproteobacteria</taxon>
        <taxon>Lysobacterales</taxon>
        <taxon>Lysobacteraceae</taxon>
        <taxon>Arenimonas</taxon>
    </lineage>
</organism>
<protein>
    <submittedName>
        <fullName evidence="1">Uncharacterized protein</fullName>
    </submittedName>
</protein>
<evidence type="ECO:0000313" key="2">
    <source>
        <dbReference type="Proteomes" id="UP000029392"/>
    </source>
</evidence>
<dbReference type="Proteomes" id="UP000029392">
    <property type="component" value="Unassembled WGS sequence"/>
</dbReference>
<proteinExistence type="predicted"/>
<dbReference type="PANTHER" id="PTHR43428">
    <property type="entry name" value="ARSENATE REDUCTASE"/>
    <property type="match status" value="1"/>
</dbReference>
<accession>A0A091B1Q7</accession>
<comment type="caution">
    <text evidence="1">The sequence shown here is derived from an EMBL/GenBank/DDBJ whole genome shotgun (WGS) entry which is preliminary data.</text>
</comment>
<dbReference type="PATRIC" id="fig|1384054.3.peg.2118"/>
<keyword evidence="2" id="KW-1185">Reference proteome</keyword>